<feature type="transmembrane region" description="Helical" evidence="1">
    <location>
        <begin position="56"/>
        <end position="73"/>
    </location>
</feature>
<proteinExistence type="predicted"/>
<keyword evidence="1" id="KW-0812">Transmembrane</keyword>
<organism evidence="2 3">
    <name type="scientific">Pseudomonas hormoni</name>
    <dbReference type="NCBI Taxonomy" id="3093767"/>
    <lineage>
        <taxon>Bacteria</taxon>
        <taxon>Pseudomonadati</taxon>
        <taxon>Pseudomonadota</taxon>
        <taxon>Gammaproteobacteria</taxon>
        <taxon>Pseudomonadales</taxon>
        <taxon>Pseudomonadaceae</taxon>
        <taxon>Pseudomonas</taxon>
    </lineage>
</organism>
<reference evidence="2 3" key="1">
    <citation type="submission" date="2021-05" db="EMBL/GenBank/DDBJ databases">
        <title>Complete genome of the cytokinin-producing biocontrol strain Pseudomonas fluorescens G20-18.</title>
        <authorList>
            <person name="Nielsen T.K."/>
            <person name="Mekureyaw M.F."/>
            <person name="Hansen L.H."/>
            <person name="Nicolaisen M.H."/>
            <person name="Roitsch T.G."/>
            <person name="Hennessy R.C."/>
        </authorList>
    </citation>
    <scope>NUCLEOTIDE SEQUENCE [LARGE SCALE GENOMIC DNA]</scope>
    <source>
        <strain evidence="2 3">G20-18</strain>
    </source>
</reference>
<evidence type="ECO:0000256" key="1">
    <source>
        <dbReference type="SAM" id="Phobius"/>
    </source>
</evidence>
<feature type="transmembrane region" description="Helical" evidence="1">
    <location>
        <begin position="16"/>
        <end position="36"/>
    </location>
</feature>
<dbReference type="EMBL" id="CP075566">
    <property type="protein sequence ID" value="QVW27004.1"/>
    <property type="molecule type" value="Genomic_DNA"/>
</dbReference>
<feature type="transmembrane region" description="Helical" evidence="1">
    <location>
        <begin position="119"/>
        <end position="146"/>
    </location>
</feature>
<dbReference type="Proteomes" id="UP000681155">
    <property type="component" value="Chromosome"/>
</dbReference>
<evidence type="ECO:0000313" key="3">
    <source>
        <dbReference type="Proteomes" id="UP000681155"/>
    </source>
</evidence>
<feature type="transmembrane region" description="Helical" evidence="1">
    <location>
        <begin position="94"/>
        <end position="113"/>
    </location>
</feature>
<sequence>MIGVSNEMPILSRAQLCFFMAALWWPLLAVLAISSYDLWIGEYSTFDSSHIYWDYLLWWGVPGLLGFSLWMSRGAKNRNEQQALRMVWLAPLKFIPFYAVPWMVYGLGCVVAWPCTEAYMAYGWTMLVPFLLIAGYVCAGLTVALYRTVFS</sequence>
<evidence type="ECO:0000313" key="2">
    <source>
        <dbReference type="EMBL" id="QVW27004.1"/>
    </source>
</evidence>
<gene>
    <name evidence="2" type="ORF">KJF94_25980</name>
</gene>
<accession>A0ABX8F786</accession>
<keyword evidence="1" id="KW-1133">Transmembrane helix</keyword>
<protein>
    <submittedName>
        <fullName evidence="2">Uncharacterized protein</fullName>
    </submittedName>
</protein>
<name>A0ABX8F786_9PSED</name>
<keyword evidence="1" id="KW-0472">Membrane</keyword>
<keyword evidence="3" id="KW-1185">Reference proteome</keyword>